<proteinExistence type="predicted"/>
<evidence type="ECO:0000313" key="2">
    <source>
        <dbReference type="Proteomes" id="UP000240505"/>
    </source>
</evidence>
<evidence type="ECO:0000313" key="1">
    <source>
        <dbReference type="EMBL" id="AVR98462.1"/>
    </source>
</evidence>
<accession>A0A2R4CFZ4</accession>
<sequence length="164" mass="17688">MAIDVYLQIDGIKGESMDDAHNGWIECTGVNWGIHQPRSATASTGGGHTAERAELEEVSFHKISDLASPILMQTCATGKTIPKAKFEFMRADGDGKPVKYFEIELENVLIGGISPGIEQGSLLSEHVSLKFSKVKWRYTQQRIAGGVGGSTVGGWDLAANRIVV</sequence>
<reference evidence="1 2" key="1">
    <citation type="submission" date="2018-03" db="EMBL/GenBank/DDBJ databases">
        <title>Massilia armeniaca sp. nov., isolated from desert soil.</title>
        <authorList>
            <person name="Huang H."/>
            <person name="Ren M."/>
        </authorList>
    </citation>
    <scope>NUCLEOTIDE SEQUENCE [LARGE SCALE GENOMIC DNA]</scope>
    <source>
        <strain evidence="1 2">ZMN-3</strain>
    </source>
</reference>
<dbReference type="Pfam" id="PF05638">
    <property type="entry name" value="T6SS_HCP"/>
    <property type="match status" value="1"/>
</dbReference>
<organism evidence="1 2">
    <name type="scientific">Pseudoduganella armeniaca</name>
    <dbReference type="NCBI Taxonomy" id="2072590"/>
    <lineage>
        <taxon>Bacteria</taxon>
        <taxon>Pseudomonadati</taxon>
        <taxon>Pseudomonadota</taxon>
        <taxon>Betaproteobacteria</taxon>
        <taxon>Burkholderiales</taxon>
        <taxon>Oxalobacteraceae</taxon>
        <taxon>Telluria group</taxon>
        <taxon>Pseudoduganella</taxon>
    </lineage>
</organism>
<dbReference type="SUPFAM" id="SSF141452">
    <property type="entry name" value="Hcp1-like"/>
    <property type="match status" value="1"/>
</dbReference>
<dbReference type="PANTHER" id="PTHR36152">
    <property type="entry name" value="CYTOPLASMIC PROTEIN-RELATED"/>
    <property type="match status" value="1"/>
</dbReference>
<dbReference type="PANTHER" id="PTHR36152:SF5">
    <property type="entry name" value="PROTEIN HCP1"/>
    <property type="match status" value="1"/>
</dbReference>
<dbReference type="AlphaFoldDB" id="A0A2R4CFZ4"/>
<dbReference type="InterPro" id="IPR008514">
    <property type="entry name" value="T6SS_Hcp"/>
</dbReference>
<protein>
    <submittedName>
        <fullName evidence="1">Type VI secretion system tube protein Hcp</fullName>
    </submittedName>
</protein>
<dbReference type="InterPro" id="IPR036624">
    <property type="entry name" value="Hcp1-lik_sf"/>
</dbReference>
<dbReference type="Gene3D" id="2.30.110.20">
    <property type="entry name" value="Hcp1-like"/>
    <property type="match status" value="1"/>
</dbReference>
<dbReference type="RefSeq" id="WP_107143798.1">
    <property type="nucleotide sequence ID" value="NZ_CP028324.1"/>
</dbReference>
<gene>
    <name evidence="1" type="ORF">C9I28_24590</name>
</gene>
<dbReference type="OrthoDB" id="8752245at2"/>
<dbReference type="KEGG" id="masz:C9I28_24590"/>
<dbReference type="NCBIfam" id="TIGR03344">
    <property type="entry name" value="VI_effect_Hcp1"/>
    <property type="match status" value="1"/>
</dbReference>
<dbReference type="EMBL" id="CP028324">
    <property type="protein sequence ID" value="AVR98462.1"/>
    <property type="molecule type" value="Genomic_DNA"/>
</dbReference>
<name>A0A2R4CFZ4_9BURK</name>
<keyword evidence="2" id="KW-1185">Reference proteome</keyword>
<dbReference type="InterPro" id="IPR053165">
    <property type="entry name" value="HSI-I_assembly_Hcp1"/>
</dbReference>
<dbReference type="Proteomes" id="UP000240505">
    <property type="component" value="Chromosome"/>
</dbReference>